<evidence type="ECO:0000256" key="2">
    <source>
        <dbReference type="ARBA" id="ARBA00022692"/>
    </source>
</evidence>
<sequence length="148" mass="15385">MERRALERHPQEEHTELTNIYEQRGLEPELASKVADQLMAHDALGAHARDEIGITDVASARPLQAAGASGLSFTVGVAPPLIAMWLVPASLLIPVVLVVSLAFLALLGALAAWTGGAPIVRGTLRVFLWGTLTMVATGGVGAMLGSAG</sequence>
<name>A0ABQ3B4H0_9GAMM</name>
<evidence type="ECO:0000313" key="7">
    <source>
        <dbReference type="Proteomes" id="UP000601597"/>
    </source>
</evidence>
<keyword evidence="7" id="KW-1185">Reference proteome</keyword>
<feature type="transmembrane region" description="Helical" evidence="5">
    <location>
        <begin position="126"/>
        <end position="147"/>
    </location>
</feature>
<comment type="caution">
    <text evidence="6">The sequence shown here is derived from an EMBL/GenBank/DDBJ whole genome shotgun (WGS) entry which is preliminary data.</text>
</comment>
<feature type="transmembrane region" description="Helical" evidence="5">
    <location>
        <begin position="92"/>
        <end position="114"/>
    </location>
</feature>
<evidence type="ECO:0000256" key="3">
    <source>
        <dbReference type="ARBA" id="ARBA00022989"/>
    </source>
</evidence>
<dbReference type="Pfam" id="PF01988">
    <property type="entry name" value="VIT1"/>
    <property type="match status" value="1"/>
</dbReference>
<evidence type="ECO:0008006" key="8">
    <source>
        <dbReference type="Google" id="ProtNLM"/>
    </source>
</evidence>
<dbReference type="Proteomes" id="UP000601597">
    <property type="component" value="Unassembled WGS sequence"/>
</dbReference>
<accession>A0ABQ3B4H0</accession>
<dbReference type="EMBL" id="BMXV01000004">
    <property type="protein sequence ID" value="GGY73493.1"/>
    <property type="molecule type" value="Genomic_DNA"/>
</dbReference>
<keyword evidence="3 5" id="KW-1133">Transmembrane helix</keyword>
<keyword evidence="4 5" id="KW-0472">Membrane</keyword>
<keyword evidence="2 5" id="KW-0812">Transmembrane</keyword>
<gene>
    <name evidence="6" type="ORF">GCM10007071_20860</name>
</gene>
<evidence type="ECO:0000256" key="4">
    <source>
        <dbReference type="ARBA" id="ARBA00023136"/>
    </source>
</evidence>
<evidence type="ECO:0000256" key="5">
    <source>
        <dbReference type="SAM" id="Phobius"/>
    </source>
</evidence>
<dbReference type="InterPro" id="IPR008217">
    <property type="entry name" value="Ccc1_fam"/>
</dbReference>
<evidence type="ECO:0000256" key="1">
    <source>
        <dbReference type="ARBA" id="ARBA00004127"/>
    </source>
</evidence>
<evidence type="ECO:0000313" key="6">
    <source>
        <dbReference type="EMBL" id="GGY73493.1"/>
    </source>
</evidence>
<organism evidence="6 7">
    <name type="scientific">Marinobacter zhanjiangensis</name>
    <dbReference type="NCBI Taxonomy" id="578215"/>
    <lineage>
        <taxon>Bacteria</taxon>
        <taxon>Pseudomonadati</taxon>
        <taxon>Pseudomonadota</taxon>
        <taxon>Gammaproteobacteria</taxon>
        <taxon>Pseudomonadales</taxon>
        <taxon>Marinobacteraceae</taxon>
        <taxon>Marinobacter</taxon>
    </lineage>
</organism>
<proteinExistence type="predicted"/>
<reference evidence="7" key="1">
    <citation type="journal article" date="2019" name="Int. J. Syst. Evol. Microbiol.">
        <title>The Global Catalogue of Microorganisms (GCM) 10K type strain sequencing project: providing services to taxonomists for standard genome sequencing and annotation.</title>
        <authorList>
            <consortium name="The Broad Institute Genomics Platform"/>
            <consortium name="The Broad Institute Genome Sequencing Center for Infectious Disease"/>
            <person name="Wu L."/>
            <person name="Ma J."/>
        </authorList>
    </citation>
    <scope>NUCLEOTIDE SEQUENCE [LARGE SCALE GENOMIC DNA]</scope>
    <source>
        <strain evidence="7">KCTC 22280</strain>
    </source>
</reference>
<comment type="subcellular location">
    <subcellularLocation>
        <location evidence="1">Endomembrane system</location>
        <topology evidence="1">Multi-pass membrane protein</topology>
    </subcellularLocation>
</comment>
<protein>
    <recommendedName>
        <fullName evidence="8">VIT family protein</fullName>
    </recommendedName>
</protein>
<feature type="transmembrane region" description="Helical" evidence="5">
    <location>
        <begin position="65"/>
        <end position="86"/>
    </location>
</feature>